<keyword evidence="5 9" id="KW-0472">Membrane</keyword>
<feature type="transmembrane region" description="Helical" evidence="9">
    <location>
        <begin position="33"/>
        <end position="56"/>
    </location>
</feature>
<evidence type="ECO:0000259" key="10">
    <source>
        <dbReference type="PROSITE" id="PS50262"/>
    </source>
</evidence>
<dbReference type="PANTHER" id="PTHR24243:SF224">
    <property type="entry name" value="G-PROTEIN COUPLED RECEPTOR 19-RELATED"/>
    <property type="match status" value="1"/>
</dbReference>
<accession>A0AA88YEP3</accession>
<evidence type="ECO:0000256" key="3">
    <source>
        <dbReference type="ARBA" id="ARBA00022989"/>
    </source>
</evidence>
<reference evidence="11" key="1">
    <citation type="submission" date="2019-08" db="EMBL/GenBank/DDBJ databases">
        <title>The improved chromosome-level genome for the pearl oyster Pinctada fucata martensii using PacBio sequencing and Hi-C.</title>
        <authorList>
            <person name="Zheng Z."/>
        </authorList>
    </citation>
    <scope>NUCLEOTIDE SEQUENCE</scope>
    <source>
        <strain evidence="11">ZZ-2019</strain>
        <tissue evidence="11">Adductor muscle</tissue>
    </source>
</reference>
<evidence type="ECO:0000256" key="6">
    <source>
        <dbReference type="ARBA" id="ARBA00023170"/>
    </source>
</evidence>
<dbReference type="InterPro" id="IPR017452">
    <property type="entry name" value="GPCR_Rhodpsn_7TM"/>
</dbReference>
<comment type="caution">
    <text evidence="11">The sequence shown here is derived from an EMBL/GenBank/DDBJ whole genome shotgun (WGS) entry which is preliminary data.</text>
</comment>
<dbReference type="InterPro" id="IPR000276">
    <property type="entry name" value="GPCR_Rhodpsn"/>
</dbReference>
<evidence type="ECO:0000256" key="4">
    <source>
        <dbReference type="ARBA" id="ARBA00023040"/>
    </source>
</evidence>
<dbReference type="PROSITE" id="PS00237">
    <property type="entry name" value="G_PROTEIN_RECEP_F1_1"/>
    <property type="match status" value="1"/>
</dbReference>
<protein>
    <recommendedName>
        <fullName evidence="10">G-protein coupled receptors family 1 profile domain-containing protein</fullName>
    </recommendedName>
</protein>
<keyword evidence="6 8" id="KW-0675">Receptor</keyword>
<dbReference type="GO" id="GO:0004930">
    <property type="term" value="F:G protein-coupled receptor activity"/>
    <property type="evidence" value="ECO:0007669"/>
    <property type="project" value="UniProtKB-KW"/>
</dbReference>
<feature type="transmembrane region" description="Helical" evidence="9">
    <location>
        <begin position="109"/>
        <end position="130"/>
    </location>
</feature>
<dbReference type="CDD" id="cd00637">
    <property type="entry name" value="7tm_classA_rhodopsin-like"/>
    <property type="match status" value="1"/>
</dbReference>
<dbReference type="PROSITE" id="PS50262">
    <property type="entry name" value="G_PROTEIN_RECEP_F1_2"/>
    <property type="match status" value="1"/>
</dbReference>
<dbReference type="EMBL" id="VSWD01000005">
    <property type="protein sequence ID" value="KAK3103585.1"/>
    <property type="molecule type" value="Genomic_DNA"/>
</dbReference>
<dbReference type="SMART" id="SM01381">
    <property type="entry name" value="7TM_GPCR_Srsx"/>
    <property type="match status" value="1"/>
</dbReference>
<dbReference type="AlphaFoldDB" id="A0AA88YEP3"/>
<dbReference type="SUPFAM" id="SSF81321">
    <property type="entry name" value="Family A G protein-coupled receptor-like"/>
    <property type="match status" value="1"/>
</dbReference>
<sequence>MNNTTKYIGFEGLGNWSTLIPAKKFFYPGDHGVIPTIIFVGTLAVVGFLGNLHVLLISFIKYTSRNTYITYIRALAIIDFLACAIHVPLELMDLYYPYDLFSSWSCKLFRFDNAFLFLSSSFILLAIAIDRYRHVCHPFRIQRTVSLARKFIALCIISALVFSSPLFAIYGLHKVEIDFDVFAEECYIQDNFQGTVYPIIYISVLYSLFVIIAIILIYTYASIGITMHRQEKRRVQLVRDICDCHFKTDCMRSHDAKHTSRISIVQDITDSNGSACSRVSSGVLRRRRQRKWVFRRFEVRKTTKILFVVTLIFILSYLPFVTLSCIVLKYPHFRKSLNEAEITIYDIAMRLTFLNNVSNPFVYGIFDDRYKIASRDFLLDLIRCLTRRRRTKVANYKH</sequence>
<dbReference type="PRINTS" id="PR00237">
    <property type="entry name" value="GPCRRHODOPSN"/>
</dbReference>
<dbReference type="PANTHER" id="PTHR24243">
    <property type="entry name" value="G-PROTEIN COUPLED RECEPTOR"/>
    <property type="match status" value="1"/>
</dbReference>
<evidence type="ECO:0000256" key="8">
    <source>
        <dbReference type="RuleBase" id="RU000688"/>
    </source>
</evidence>
<evidence type="ECO:0000256" key="2">
    <source>
        <dbReference type="ARBA" id="ARBA00022692"/>
    </source>
</evidence>
<name>A0AA88YEP3_PINIB</name>
<evidence type="ECO:0000256" key="1">
    <source>
        <dbReference type="ARBA" id="ARBA00004141"/>
    </source>
</evidence>
<feature type="transmembrane region" description="Helical" evidence="9">
    <location>
        <begin position="68"/>
        <end position="89"/>
    </location>
</feature>
<feature type="transmembrane region" description="Helical" evidence="9">
    <location>
        <begin position="305"/>
        <end position="330"/>
    </location>
</feature>
<keyword evidence="2 8" id="KW-0812">Transmembrane</keyword>
<feature type="transmembrane region" description="Helical" evidence="9">
    <location>
        <begin position="151"/>
        <end position="172"/>
    </location>
</feature>
<gene>
    <name evidence="11" type="ORF">FSP39_020358</name>
</gene>
<proteinExistence type="inferred from homology"/>
<comment type="similarity">
    <text evidence="8">Belongs to the G-protein coupled receptor 1 family.</text>
</comment>
<evidence type="ECO:0000256" key="5">
    <source>
        <dbReference type="ARBA" id="ARBA00023136"/>
    </source>
</evidence>
<keyword evidence="4 8" id="KW-0297">G-protein coupled receptor</keyword>
<keyword evidence="3 9" id="KW-1133">Transmembrane helix</keyword>
<evidence type="ECO:0000313" key="12">
    <source>
        <dbReference type="Proteomes" id="UP001186944"/>
    </source>
</evidence>
<keyword evidence="12" id="KW-1185">Reference proteome</keyword>
<dbReference type="Gene3D" id="1.20.1070.10">
    <property type="entry name" value="Rhodopsin 7-helix transmembrane proteins"/>
    <property type="match status" value="1"/>
</dbReference>
<dbReference type="Pfam" id="PF00001">
    <property type="entry name" value="7tm_1"/>
    <property type="match status" value="1"/>
</dbReference>
<feature type="domain" description="G-protein coupled receptors family 1 profile" evidence="10">
    <location>
        <begin position="50"/>
        <end position="363"/>
    </location>
</feature>
<feature type="transmembrane region" description="Helical" evidence="9">
    <location>
        <begin position="199"/>
        <end position="223"/>
    </location>
</feature>
<evidence type="ECO:0000256" key="7">
    <source>
        <dbReference type="ARBA" id="ARBA00023224"/>
    </source>
</evidence>
<evidence type="ECO:0000313" key="11">
    <source>
        <dbReference type="EMBL" id="KAK3103585.1"/>
    </source>
</evidence>
<comment type="subcellular location">
    <subcellularLocation>
        <location evidence="1">Membrane</location>
        <topology evidence="1">Multi-pass membrane protein</topology>
    </subcellularLocation>
</comment>
<dbReference type="Proteomes" id="UP001186944">
    <property type="component" value="Unassembled WGS sequence"/>
</dbReference>
<keyword evidence="7 8" id="KW-0807">Transducer</keyword>
<dbReference type="GO" id="GO:0005886">
    <property type="term" value="C:plasma membrane"/>
    <property type="evidence" value="ECO:0007669"/>
    <property type="project" value="TreeGrafter"/>
</dbReference>
<evidence type="ECO:0000256" key="9">
    <source>
        <dbReference type="SAM" id="Phobius"/>
    </source>
</evidence>
<organism evidence="11 12">
    <name type="scientific">Pinctada imbricata</name>
    <name type="common">Atlantic pearl-oyster</name>
    <name type="synonym">Pinctada martensii</name>
    <dbReference type="NCBI Taxonomy" id="66713"/>
    <lineage>
        <taxon>Eukaryota</taxon>
        <taxon>Metazoa</taxon>
        <taxon>Spiralia</taxon>
        <taxon>Lophotrochozoa</taxon>
        <taxon>Mollusca</taxon>
        <taxon>Bivalvia</taxon>
        <taxon>Autobranchia</taxon>
        <taxon>Pteriomorphia</taxon>
        <taxon>Pterioida</taxon>
        <taxon>Pterioidea</taxon>
        <taxon>Pteriidae</taxon>
        <taxon>Pinctada</taxon>
    </lineage>
</organism>